<dbReference type="GO" id="GO:0000049">
    <property type="term" value="F:tRNA binding"/>
    <property type="evidence" value="ECO:0007669"/>
    <property type="project" value="UniProtKB-UniRule"/>
</dbReference>
<evidence type="ECO:0000256" key="11">
    <source>
        <dbReference type="HAMAP-Rule" id="MF_01262"/>
    </source>
</evidence>
<feature type="binding site" evidence="11">
    <location>
        <position position="11"/>
    </location>
    <ligand>
        <name>ATP</name>
        <dbReference type="ChEBI" id="CHEBI:30616"/>
    </ligand>
</feature>
<dbReference type="InterPro" id="IPR012006">
    <property type="entry name" value="CCA_bact"/>
</dbReference>
<feature type="domain" description="tRNA nucleotidyltransferase/poly(A) polymerase RNA and SrmB- binding" evidence="13">
    <location>
        <begin position="149"/>
        <end position="213"/>
    </location>
</feature>
<dbReference type="Pfam" id="PF01743">
    <property type="entry name" value="PolyA_pol"/>
    <property type="match status" value="1"/>
</dbReference>
<keyword evidence="2 11" id="KW-0808">Transferase</keyword>
<dbReference type="InterPro" id="IPR043519">
    <property type="entry name" value="NT_sf"/>
</dbReference>
<feature type="binding site" evidence="11">
    <location>
        <position position="8"/>
    </location>
    <ligand>
        <name>ATP</name>
        <dbReference type="ChEBI" id="CHEBI:30616"/>
    </ligand>
</feature>
<dbReference type="Gene3D" id="1.10.3090.10">
    <property type="entry name" value="cca-adding enzyme, domain 2"/>
    <property type="match status" value="1"/>
</dbReference>
<dbReference type="Gene3D" id="3.30.460.10">
    <property type="entry name" value="Beta Polymerase, domain 2"/>
    <property type="match status" value="1"/>
</dbReference>
<evidence type="ECO:0000256" key="2">
    <source>
        <dbReference type="ARBA" id="ARBA00022679"/>
    </source>
</evidence>
<organism evidence="14 15">
    <name type="scientific">Aestuariirhabdus litorea</name>
    <dbReference type="NCBI Taxonomy" id="2528527"/>
    <lineage>
        <taxon>Bacteria</taxon>
        <taxon>Pseudomonadati</taxon>
        <taxon>Pseudomonadota</taxon>
        <taxon>Gammaproteobacteria</taxon>
        <taxon>Oceanospirillales</taxon>
        <taxon>Aestuariirhabdaceae</taxon>
        <taxon>Aestuariirhabdus</taxon>
    </lineage>
</organism>
<sequence length="385" mass="43250">MKTYLVGGAVRDAMLGLGVKDRDWVVVGADARQMEAEGFKAVGRDFPVFLHPKTREEYALARTERKSGHGYTGFEFHAAPDVTLEEDLLRRDLTINAMAMDESGQLIDPYQGARDLENRCLRHVSAAFAEDPLRVLRVARFCARYHHLGFHIAEETQALMGAMVESGELAHLVPERVWQETLSALGEPDADHYFKVLSDCGALGVLMPEIEVALERLQQLPLRALRLAQEQALPSLHRFALVSLQSLAATEEDCTALQRLAERLRVPQEFRELALMFNRHLPELHQPASQAESLWQLLEQLDGLRRPQRLQQLLECARLLGELLQCSSLPTSVLGLLEQARSIDARALMQQGIQGAALGEALRQRRIELARQWIEQQPRQGASHG</sequence>
<evidence type="ECO:0000256" key="9">
    <source>
        <dbReference type="ARBA" id="ARBA00022842"/>
    </source>
</evidence>
<dbReference type="Pfam" id="PF12627">
    <property type="entry name" value="PolyA_pol_RNAbd"/>
    <property type="match status" value="1"/>
</dbReference>
<feature type="binding site" evidence="11">
    <location>
        <position position="91"/>
    </location>
    <ligand>
        <name>ATP</name>
        <dbReference type="ChEBI" id="CHEBI:30616"/>
    </ligand>
</feature>
<dbReference type="EC" id="2.7.7.72" evidence="11"/>
<evidence type="ECO:0000256" key="5">
    <source>
        <dbReference type="ARBA" id="ARBA00022723"/>
    </source>
</evidence>
<keyword evidence="6 11" id="KW-0547">Nucleotide-binding</keyword>
<feature type="binding site" evidence="11">
    <location>
        <position position="8"/>
    </location>
    <ligand>
        <name>CTP</name>
        <dbReference type="ChEBI" id="CHEBI:37563"/>
    </ligand>
</feature>
<dbReference type="PIRSF" id="PIRSF000813">
    <property type="entry name" value="CCA_bact"/>
    <property type="match status" value="1"/>
</dbReference>
<keyword evidence="4 11" id="KW-0548">Nucleotidyltransferase</keyword>
<feature type="binding site" evidence="11">
    <location>
        <position position="140"/>
    </location>
    <ligand>
        <name>CTP</name>
        <dbReference type="ChEBI" id="CHEBI:37563"/>
    </ligand>
</feature>
<dbReference type="HAMAP" id="MF_01262">
    <property type="entry name" value="CCA_bact_type2"/>
    <property type="match status" value="1"/>
</dbReference>
<dbReference type="SUPFAM" id="SSF81891">
    <property type="entry name" value="Poly A polymerase C-terminal region-like"/>
    <property type="match status" value="1"/>
</dbReference>
<keyword evidence="7 11" id="KW-0692">RNA repair</keyword>
<dbReference type="InterPro" id="IPR032828">
    <property type="entry name" value="PolyA_RNA-bd"/>
</dbReference>
<keyword evidence="8 11" id="KW-0067">ATP-binding</keyword>
<evidence type="ECO:0000259" key="12">
    <source>
        <dbReference type="Pfam" id="PF01743"/>
    </source>
</evidence>
<dbReference type="GO" id="GO:0160016">
    <property type="term" value="F:CCACCA tRNA nucleotidyltransferase activity"/>
    <property type="evidence" value="ECO:0007669"/>
    <property type="project" value="RHEA"/>
</dbReference>
<feature type="binding site" evidence="11">
    <location>
        <position position="23"/>
    </location>
    <ligand>
        <name>Mg(2+)</name>
        <dbReference type="ChEBI" id="CHEBI:18420"/>
    </ligand>
</feature>
<dbReference type="Proteomes" id="UP000280792">
    <property type="component" value="Unassembled WGS sequence"/>
</dbReference>
<dbReference type="PANTHER" id="PTHR47545">
    <property type="entry name" value="MULTIFUNCTIONAL CCA PROTEIN"/>
    <property type="match status" value="1"/>
</dbReference>
<keyword evidence="5 11" id="KW-0479">Metal-binding</keyword>
<comment type="caution">
    <text evidence="14">The sequence shown here is derived from an EMBL/GenBank/DDBJ whole genome shotgun (WGS) entry which is preliminary data.</text>
</comment>
<evidence type="ECO:0000256" key="10">
    <source>
        <dbReference type="ARBA" id="ARBA00022884"/>
    </source>
</evidence>
<keyword evidence="10 11" id="KW-0694">RNA-binding</keyword>
<dbReference type="SUPFAM" id="SSF81301">
    <property type="entry name" value="Nucleotidyltransferase"/>
    <property type="match status" value="1"/>
</dbReference>
<keyword evidence="9 11" id="KW-0460">Magnesium</keyword>
<dbReference type="GO" id="GO:0004810">
    <property type="term" value="F:CCA tRNA nucleotidyltransferase activity"/>
    <property type="evidence" value="ECO:0007669"/>
    <property type="project" value="UniProtKB-UniRule"/>
</dbReference>
<evidence type="ECO:0000256" key="3">
    <source>
        <dbReference type="ARBA" id="ARBA00022694"/>
    </source>
</evidence>
<comment type="function">
    <text evidence="11">Catalyzes the addition and repair of the essential 3'-terminal CCA sequence in tRNAs without using a nucleic acid template. Adds these three nucleotides in the order of C, C, and A to the tRNA nucleotide-73, using CTP and ATP as substrates and producing inorganic pyrophosphate. tRNA 3'-terminal CCA addition is required both for tRNA processing and repair. Also involved in tRNA surveillance by mediating tandem CCA addition to generate a CCACCA at the 3' terminus of unstable tRNAs. While stable tRNAs receive only 3'-terminal CCA, unstable tRNAs are marked with CCACCA and rapidly degraded.</text>
</comment>
<dbReference type="GO" id="GO:0042245">
    <property type="term" value="P:RNA repair"/>
    <property type="evidence" value="ECO:0007669"/>
    <property type="project" value="UniProtKB-KW"/>
</dbReference>
<evidence type="ECO:0000259" key="13">
    <source>
        <dbReference type="Pfam" id="PF12627"/>
    </source>
</evidence>
<dbReference type="AlphaFoldDB" id="A0A3P3VNY9"/>
<feature type="domain" description="Poly A polymerase head" evidence="12">
    <location>
        <begin position="3"/>
        <end position="122"/>
    </location>
</feature>
<evidence type="ECO:0000313" key="14">
    <source>
        <dbReference type="EMBL" id="RRJ83366.1"/>
    </source>
</evidence>
<comment type="catalytic activity">
    <reaction evidence="11">
        <text>a tRNA with a 3' CCA end + 2 CTP + ATP = a tRNA with a 3' CCACCA end + 3 diphosphate</text>
        <dbReference type="Rhea" id="RHEA:76235"/>
        <dbReference type="Rhea" id="RHEA-COMP:10468"/>
        <dbReference type="Rhea" id="RHEA-COMP:18655"/>
        <dbReference type="ChEBI" id="CHEBI:30616"/>
        <dbReference type="ChEBI" id="CHEBI:33019"/>
        <dbReference type="ChEBI" id="CHEBI:37563"/>
        <dbReference type="ChEBI" id="CHEBI:83071"/>
        <dbReference type="ChEBI" id="CHEBI:195187"/>
    </reaction>
</comment>
<accession>A0A3P3VNY9</accession>
<comment type="cofactor">
    <cofactor evidence="1 11">
        <name>Mg(2+)</name>
        <dbReference type="ChEBI" id="CHEBI:18420"/>
    </cofactor>
</comment>
<evidence type="ECO:0000313" key="15">
    <source>
        <dbReference type="Proteomes" id="UP000280792"/>
    </source>
</evidence>
<keyword evidence="3 11" id="KW-0819">tRNA processing</keyword>
<feature type="binding site" evidence="11">
    <location>
        <position position="137"/>
    </location>
    <ligand>
        <name>CTP</name>
        <dbReference type="ChEBI" id="CHEBI:37563"/>
    </ligand>
</feature>
<evidence type="ECO:0000256" key="6">
    <source>
        <dbReference type="ARBA" id="ARBA00022741"/>
    </source>
</evidence>
<feature type="binding site" evidence="11">
    <location>
        <position position="21"/>
    </location>
    <ligand>
        <name>Mg(2+)</name>
        <dbReference type="ChEBI" id="CHEBI:18420"/>
    </ligand>
</feature>
<dbReference type="GO" id="GO:0000287">
    <property type="term" value="F:magnesium ion binding"/>
    <property type="evidence" value="ECO:0007669"/>
    <property type="project" value="UniProtKB-UniRule"/>
</dbReference>
<dbReference type="RefSeq" id="WP_125017993.1">
    <property type="nucleotide sequence ID" value="NZ_QWEZ01000002.1"/>
</dbReference>
<evidence type="ECO:0000256" key="4">
    <source>
        <dbReference type="ARBA" id="ARBA00022695"/>
    </source>
</evidence>
<name>A0A3P3VNY9_9GAMM</name>
<dbReference type="CDD" id="cd05398">
    <property type="entry name" value="NT_ClassII-CCAase"/>
    <property type="match status" value="1"/>
</dbReference>
<evidence type="ECO:0000256" key="8">
    <source>
        <dbReference type="ARBA" id="ARBA00022840"/>
    </source>
</evidence>
<keyword evidence="15" id="KW-1185">Reference proteome</keyword>
<evidence type="ECO:0000256" key="1">
    <source>
        <dbReference type="ARBA" id="ARBA00001946"/>
    </source>
</evidence>
<feature type="binding site" evidence="11">
    <location>
        <position position="11"/>
    </location>
    <ligand>
        <name>CTP</name>
        <dbReference type="ChEBI" id="CHEBI:37563"/>
    </ligand>
</feature>
<evidence type="ECO:0000256" key="7">
    <source>
        <dbReference type="ARBA" id="ARBA00022800"/>
    </source>
</evidence>
<comment type="miscellaneous">
    <text evidence="11">A single active site specifically recognizes both ATP and CTP and is responsible for their addition.</text>
</comment>
<reference evidence="14 15" key="1">
    <citation type="submission" date="2018-08" db="EMBL/GenBank/DDBJ databases">
        <authorList>
            <person name="Khan S.A."/>
        </authorList>
    </citation>
    <scope>NUCLEOTIDE SEQUENCE [LARGE SCALE GENOMIC DNA]</scope>
    <source>
        <strain evidence="14 15">GTF-13</strain>
    </source>
</reference>
<comment type="similarity">
    <text evidence="11">Belongs to the tRNA nucleotidyltransferase/poly(A) polymerase family. Bacterial CCA-adding enzyme type 2 subfamily.</text>
</comment>
<feature type="binding site" evidence="11">
    <location>
        <position position="91"/>
    </location>
    <ligand>
        <name>CTP</name>
        <dbReference type="ChEBI" id="CHEBI:37563"/>
    </ligand>
</feature>
<protein>
    <recommendedName>
        <fullName evidence="11">CCA-adding enzyme</fullName>
        <ecNumber evidence="11">2.7.7.72</ecNumber>
    </recommendedName>
    <alternativeName>
        <fullName evidence="11">CCA tRNA nucleotidyltransferase</fullName>
    </alternativeName>
    <alternativeName>
        <fullName evidence="11">tRNA CCA-pyrophosphorylase</fullName>
    </alternativeName>
    <alternativeName>
        <fullName evidence="11">tRNA adenylyl-/cytidylyl- transferase</fullName>
    </alternativeName>
    <alternativeName>
        <fullName evidence="11">tRNA nucleotidyltransferase</fullName>
    </alternativeName>
    <alternativeName>
        <fullName evidence="11">tRNA-NT</fullName>
    </alternativeName>
</protein>
<dbReference type="EMBL" id="QWEZ01000002">
    <property type="protein sequence ID" value="RRJ83366.1"/>
    <property type="molecule type" value="Genomic_DNA"/>
</dbReference>
<dbReference type="GO" id="GO:0005524">
    <property type="term" value="F:ATP binding"/>
    <property type="evidence" value="ECO:0007669"/>
    <property type="project" value="UniProtKB-UniRule"/>
</dbReference>
<dbReference type="InterPro" id="IPR002646">
    <property type="entry name" value="PolA_pol_head_dom"/>
</dbReference>
<dbReference type="GO" id="GO:0001680">
    <property type="term" value="P:tRNA 3'-terminal CCA addition"/>
    <property type="evidence" value="ECO:0007669"/>
    <property type="project" value="UniProtKB-UniRule"/>
</dbReference>
<proteinExistence type="inferred from homology"/>
<dbReference type="InterPro" id="IPR050124">
    <property type="entry name" value="tRNA_CCA-adding_enzyme"/>
</dbReference>
<comment type="catalytic activity">
    <reaction evidence="11">
        <text>a tRNA precursor + 2 CTP + ATP = a tRNA with a 3' CCA end + 3 diphosphate</text>
        <dbReference type="Rhea" id="RHEA:14433"/>
        <dbReference type="Rhea" id="RHEA-COMP:10465"/>
        <dbReference type="Rhea" id="RHEA-COMP:10468"/>
        <dbReference type="ChEBI" id="CHEBI:30616"/>
        <dbReference type="ChEBI" id="CHEBI:33019"/>
        <dbReference type="ChEBI" id="CHEBI:37563"/>
        <dbReference type="ChEBI" id="CHEBI:74896"/>
        <dbReference type="ChEBI" id="CHEBI:83071"/>
        <dbReference type="EC" id="2.7.7.72"/>
    </reaction>
</comment>
<feature type="binding site" evidence="11">
    <location>
        <position position="140"/>
    </location>
    <ligand>
        <name>ATP</name>
        <dbReference type="ChEBI" id="CHEBI:30616"/>
    </ligand>
</feature>
<dbReference type="PANTHER" id="PTHR47545:SF1">
    <property type="entry name" value="MULTIFUNCTIONAL CCA PROTEIN"/>
    <property type="match status" value="1"/>
</dbReference>
<reference evidence="14 15" key="2">
    <citation type="submission" date="2018-12" db="EMBL/GenBank/DDBJ databases">
        <title>Simiduia agarivorans gen. nov., sp. nov., a marine, agarolytic bacterium isolated from shallow coastal water from Keelung, Taiwan.</title>
        <authorList>
            <person name="Shieh W.Y."/>
        </authorList>
    </citation>
    <scope>NUCLEOTIDE SEQUENCE [LARGE SCALE GENOMIC DNA]</scope>
    <source>
        <strain evidence="14 15">GTF-13</strain>
    </source>
</reference>
<feature type="binding site" evidence="11">
    <location>
        <position position="137"/>
    </location>
    <ligand>
        <name>ATP</name>
        <dbReference type="ChEBI" id="CHEBI:30616"/>
    </ligand>
</feature>
<gene>
    <name evidence="11" type="primary">cca</name>
    <name evidence="14" type="ORF">D0544_16240</name>
</gene>